<dbReference type="RefSeq" id="WP_258568990.1">
    <property type="nucleotide sequence ID" value="NZ_JAKUDN010000001.1"/>
</dbReference>
<name>A0ABT1L603_9GAMM</name>
<gene>
    <name evidence="2" type="ORF">MKS91_01055</name>
</gene>
<protein>
    <submittedName>
        <fullName evidence="2">Uncharacterized protein</fullName>
    </submittedName>
</protein>
<organism evidence="2 3">
    <name type="scientific">Candidatus Synchoanobacter obligatus</name>
    <dbReference type="NCBI Taxonomy" id="2919597"/>
    <lineage>
        <taxon>Bacteria</taxon>
        <taxon>Pseudomonadati</taxon>
        <taxon>Pseudomonadota</taxon>
        <taxon>Gammaproteobacteria</taxon>
        <taxon>Candidatus Comchoanobacterales</taxon>
        <taxon>Candidatus Comchoanobacteraceae</taxon>
        <taxon>Candidatus Synchoanobacter</taxon>
    </lineage>
</organism>
<accession>A0ABT1L603</accession>
<reference evidence="2 3" key="1">
    <citation type="journal article" date="2022" name="Nat. Microbiol.">
        <title>The microbiome of a bacterivorous marine choanoflagellate contains a resource-demanding obligate bacterial associate.</title>
        <authorList>
            <person name="Needham D.M."/>
            <person name="Poirier C."/>
            <person name="Bachy C."/>
            <person name="George E.E."/>
            <person name="Wilken S."/>
            <person name="Yung C.C.M."/>
            <person name="Limardo A.J."/>
            <person name="Morando M."/>
            <person name="Sudek L."/>
            <person name="Malmstrom R.R."/>
            <person name="Keeling P.J."/>
            <person name="Santoro A.E."/>
            <person name="Worden A.Z."/>
        </authorList>
    </citation>
    <scope>NUCLEOTIDE SEQUENCE [LARGE SCALE GENOMIC DNA]</scope>
    <source>
        <strain evidence="2 3">Comchoano-2</strain>
    </source>
</reference>
<dbReference type="EMBL" id="JAKUDN010000001">
    <property type="protein sequence ID" value="MCP8351883.1"/>
    <property type="molecule type" value="Genomic_DNA"/>
</dbReference>
<feature type="region of interest" description="Disordered" evidence="1">
    <location>
        <begin position="1"/>
        <end position="20"/>
    </location>
</feature>
<evidence type="ECO:0000313" key="2">
    <source>
        <dbReference type="EMBL" id="MCP8351883.1"/>
    </source>
</evidence>
<proteinExistence type="predicted"/>
<keyword evidence="3" id="KW-1185">Reference proteome</keyword>
<dbReference type="Proteomes" id="UP001320768">
    <property type="component" value="Unassembled WGS sequence"/>
</dbReference>
<comment type="caution">
    <text evidence="2">The sequence shown here is derived from an EMBL/GenBank/DDBJ whole genome shotgun (WGS) entry which is preliminary data.</text>
</comment>
<sequence>MLNGMAAKAAQAESRPSAERAGAESIDGLLAEFCQSIKADFDSHHFLKQITPTDAKLNTTAFIDPLGLLVNEIYDLEASYRKSVMSNLGKHLDRKLTSKVIKSASSAETVEMKETRSRMREALNDTIQTYLGLLIPAINHRIFELTVEIRKVTTKMNDFRDTLKILNDQAMRTKKSGKTIQKLKQSDEAFMSILKTTDTDRLSASDLKAMLLEARKTAATDKHWASIIKDVSASEDALKELADYASDGLSIKSAI</sequence>
<evidence type="ECO:0000313" key="3">
    <source>
        <dbReference type="Proteomes" id="UP001320768"/>
    </source>
</evidence>
<evidence type="ECO:0000256" key="1">
    <source>
        <dbReference type="SAM" id="MobiDB-lite"/>
    </source>
</evidence>